<keyword evidence="3 5" id="KW-0012">Acyltransferase</keyword>
<organism evidence="5 6">
    <name type="scientific">Thermovenabulum gondwanense</name>
    <dbReference type="NCBI Taxonomy" id="520767"/>
    <lineage>
        <taxon>Bacteria</taxon>
        <taxon>Bacillati</taxon>
        <taxon>Bacillota</taxon>
        <taxon>Clostridia</taxon>
        <taxon>Thermosediminibacterales</taxon>
        <taxon>Thermosediminibacteraceae</taxon>
        <taxon>Thermovenabulum</taxon>
    </lineage>
</organism>
<dbReference type="PATRIC" id="fig|520767.4.peg.445"/>
<gene>
    <name evidence="5" type="primary">pta_1</name>
    <name evidence="5" type="ORF">ATZ99_04350</name>
</gene>
<evidence type="ECO:0000256" key="1">
    <source>
        <dbReference type="ARBA" id="ARBA00005656"/>
    </source>
</evidence>
<evidence type="ECO:0000313" key="5">
    <source>
        <dbReference type="EMBL" id="KYO67795.1"/>
    </source>
</evidence>
<dbReference type="Proteomes" id="UP000075737">
    <property type="component" value="Unassembled WGS sequence"/>
</dbReference>
<protein>
    <submittedName>
        <fullName evidence="5">Phosphate acetyltransferase</fullName>
        <ecNumber evidence="5">2.3.1.8</ecNumber>
    </submittedName>
</protein>
<dbReference type="OrthoDB" id="9774179at2"/>
<evidence type="ECO:0000313" key="6">
    <source>
        <dbReference type="Proteomes" id="UP000075737"/>
    </source>
</evidence>
<accession>A0A162MV59</accession>
<dbReference type="EC" id="2.3.1.8" evidence="5"/>
<dbReference type="RefSeq" id="WP_083947302.1">
    <property type="nucleotide sequence ID" value="NZ_LOHZ01000020.1"/>
</dbReference>
<dbReference type="Pfam" id="PF01515">
    <property type="entry name" value="PTA_PTB"/>
    <property type="match status" value="2"/>
</dbReference>
<dbReference type="InterPro" id="IPR012147">
    <property type="entry name" value="P_Ac_Bu_trans"/>
</dbReference>
<comment type="similarity">
    <text evidence="1">Belongs to the phosphate acetyltransferase and butyryltransferase family.</text>
</comment>
<evidence type="ECO:0000256" key="3">
    <source>
        <dbReference type="ARBA" id="ARBA00023315"/>
    </source>
</evidence>
<dbReference type="EMBL" id="LOHZ01000020">
    <property type="protein sequence ID" value="KYO67795.1"/>
    <property type="molecule type" value="Genomic_DNA"/>
</dbReference>
<dbReference type="PIRSF" id="PIRSF000428">
    <property type="entry name" value="P_Ac_trans"/>
    <property type="match status" value="1"/>
</dbReference>
<dbReference type="NCBIfam" id="NF006045">
    <property type="entry name" value="PRK08190.1"/>
    <property type="match status" value="1"/>
</dbReference>
<proteinExistence type="inferred from homology"/>
<evidence type="ECO:0000259" key="4">
    <source>
        <dbReference type="Pfam" id="PF01515"/>
    </source>
</evidence>
<dbReference type="PANTHER" id="PTHR43356">
    <property type="entry name" value="PHOSPHATE ACETYLTRANSFERASE"/>
    <property type="match status" value="1"/>
</dbReference>
<feature type="domain" description="Phosphate acetyl/butaryl transferase" evidence="4">
    <location>
        <begin position="7"/>
        <end position="66"/>
    </location>
</feature>
<name>A0A162MV59_9FIRM</name>
<sequence>MNTLNELKLKAKNLPKRLMAVVKAEDEDVLKAVKKTREEGIVDAVLIGDKSEIKKISEQIEFDFEGEIIDEKDPVKASLIGVELAKEKKVQALMKGLIQTKDFLKGVLSGDKSLTGGRLLSHVAVFEVENYPKLILVTDAAMNISPDLSQKYQIMKNALQVTKILGIEMPKVALLSAVENVNPSIPSTIDAAVISKMAEREKLKALVDGPLALDNAISKEACEHKGINSTVGGDADILLVPDLISGNILYKSLVYFANAKVAGIVVGAEVPLVLTSRADSDESKAYSISLAALMGK</sequence>
<reference evidence="5 6" key="1">
    <citation type="submission" date="2015-12" db="EMBL/GenBank/DDBJ databases">
        <title>Draft genome of Thermovenabulum gondwanense isolated from a red thermophilic microbial mat colonisisng an outflow channel of a bore well.</title>
        <authorList>
            <person name="Patel B.K."/>
        </authorList>
    </citation>
    <scope>NUCLEOTIDE SEQUENCE [LARGE SCALE GENOMIC DNA]</scope>
    <source>
        <strain evidence="5 6">R270</strain>
    </source>
</reference>
<dbReference type="InterPro" id="IPR050500">
    <property type="entry name" value="Phos_Acetyltrans/Butyryltrans"/>
</dbReference>
<keyword evidence="2 5" id="KW-0808">Transferase</keyword>
<dbReference type="STRING" id="520767.ATZ99_04350"/>
<dbReference type="Gene3D" id="3.40.718.10">
    <property type="entry name" value="Isopropylmalate Dehydrogenase"/>
    <property type="match status" value="1"/>
</dbReference>
<comment type="caution">
    <text evidence="5">The sequence shown here is derived from an EMBL/GenBank/DDBJ whole genome shotgun (WGS) entry which is preliminary data.</text>
</comment>
<dbReference type="PANTHER" id="PTHR43356:SF2">
    <property type="entry name" value="PHOSPHATE ACETYLTRANSFERASE"/>
    <property type="match status" value="1"/>
</dbReference>
<dbReference type="GO" id="GO:0008959">
    <property type="term" value="F:phosphate acetyltransferase activity"/>
    <property type="evidence" value="ECO:0007669"/>
    <property type="project" value="UniProtKB-EC"/>
</dbReference>
<dbReference type="AlphaFoldDB" id="A0A162MV59"/>
<feature type="domain" description="Phosphate acetyl/butaryl transferase" evidence="4">
    <location>
        <begin position="76"/>
        <end position="292"/>
    </location>
</feature>
<evidence type="ECO:0000256" key="2">
    <source>
        <dbReference type="ARBA" id="ARBA00022679"/>
    </source>
</evidence>
<dbReference type="InterPro" id="IPR002505">
    <property type="entry name" value="PTA_PTB"/>
</dbReference>
<dbReference type="SUPFAM" id="SSF53659">
    <property type="entry name" value="Isocitrate/Isopropylmalate dehydrogenase-like"/>
    <property type="match status" value="1"/>
</dbReference>
<keyword evidence="6" id="KW-1185">Reference proteome</keyword>